<dbReference type="EMBL" id="CP042344">
    <property type="protein sequence ID" value="QEA12260.1"/>
    <property type="molecule type" value="Genomic_DNA"/>
</dbReference>
<keyword evidence="3" id="KW-0479">Metal-binding</keyword>
<evidence type="ECO:0000256" key="4">
    <source>
        <dbReference type="ARBA" id="ARBA00022801"/>
    </source>
</evidence>
<dbReference type="PROSITE" id="PS51462">
    <property type="entry name" value="NUDIX"/>
    <property type="match status" value="1"/>
</dbReference>
<dbReference type="Pfam" id="PF00293">
    <property type="entry name" value="NUDIX"/>
    <property type="match status" value="1"/>
</dbReference>
<dbReference type="GO" id="GO:0046872">
    <property type="term" value="F:metal ion binding"/>
    <property type="evidence" value="ECO:0007669"/>
    <property type="project" value="UniProtKB-KW"/>
</dbReference>
<dbReference type="CDD" id="cd03426">
    <property type="entry name" value="NUDIX_CoAse_Nudt7"/>
    <property type="match status" value="1"/>
</dbReference>
<dbReference type="OrthoDB" id="9802805at2"/>
<evidence type="ECO:0000256" key="5">
    <source>
        <dbReference type="ARBA" id="ARBA00022842"/>
    </source>
</evidence>
<reference evidence="8 9" key="1">
    <citation type="submission" date="2019-07" db="EMBL/GenBank/DDBJ databases">
        <title>Complete genome sequence of Comamonas sp. NLF 7-7 isolated from livestock.</title>
        <authorList>
            <person name="Kim D.H."/>
            <person name="Kim J.G."/>
        </authorList>
    </citation>
    <scope>NUCLEOTIDE SEQUENCE [LARGE SCALE GENOMIC DNA]</scope>
    <source>
        <strain evidence="8 9">NLF 7-7</strain>
    </source>
</reference>
<sequence>MKPSAAPDFVLPQFDPRSLPLVGDTCALPPVAPSALTPQALRERFARPPVWTPEIQREPRYAVRQPAQAAVLVPIVLRAQPTVLFTLRTQHLSTHSGQVAFPGGRSDPEDADAAATALREAHEEVGLARSGVEVLGALPVYETGSSFLVTPVVALVQPDMPLQANPAEVDDIFEVPLVFLLDPANHRRQTLRWKGLQRQWYAMPYEDGAGTRFIWGATAGMLRNFYRFMAA</sequence>
<comment type="cofactor">
    <cofactor evidence="2">
        <name>Mg(2+)</name>
        <dbReference type="ChEBI" id="CHEBI:18420"/>
    </cofactor>
</comment>
<proteinExistence type="predicted"/>
<comment type="cofactor">
    <cofactor evidence="1">
        <name>Mn(2+)</name>
        <dbReference type="ChEBI" id="CHEBI:29035"/>
    </cofactor>
</comment>
<dbReference type="PANTHER" id="PTHR12992:SF11">
    <property type="entry name" value="MITOCHONDRIAL COENZYME A DIPHOSPHATASE NUDT8"/>
    <property type="match status" value="1"/>
</dbReference>
<dbReference type="InterPro" id="IPR045121">
    <property type="entry name" value="CoAse"/>
</dbReference>
<evidence type="ECO:0000256" key="6">
    <source>
        <dbReference type="ARBA" id="ARBA00023211"/>
    </source>
</evidence>
<dbReference type="RefSeq" id="WP_146911853.1">
    <property type="nucleotide sequence ID" value="NZ_CP042344.1"/>
</dbReference>
<organism evidence="8 9">
    <name type="scientific">Comamonas flocculans</name>
    <dbReference type="NCBI Taxonomy" id="2597701"/>
    <lineage>
        <taxon>Bacteria</taxon>
        <taxon>Pseudomonadati</taxon>
        <taxon>Pseudomonadota</taxon>
        <taxon>Betaproteobacteria</taxon>
        <taxon>Burkholderiales</taxon>
        <taxon>Comamonadaceae</taxon>
        <taxon>Comamonas</taxon>
    </lineage>
</organism>
<dbReference type="Proteomes" id="UP000321199">
    <property type="component" value="Chromosome"/>
</dbReference>
<keyword evidence="6" id="KW-0464">Manganese</keyword>
<gene>
    <name evidence="8" type="ORF">FOZ74_03970</name>
</gene>
<evidence type="ECO:0000256" key="1">
    <source>
        <dbReference type="ARBA" id="ARBA00001936"/>
    </source>
</evidence>
<accession>A0A5B8RRR4</accession>
<dbReference type="SUPFAM" id="SSF55811">
    <property type="entry name" value="Nudix"/>
    <property type="match status" value="1"/>
</dbReference>
<keyword evidence="9" id="KW-1185">Reference proteome</keyword>
<evidence type="ECO:0000256" key="3">
    <source>
        <dbReference type="ARBA" id="ARBA00022723"/>
    </source>
</evidence>
<evidence type="ECO:0000256" key="2">
    <source>
        <dbReference type="ARBA" id="ARBA00001946"/>
    </source>
</evidence>
<evidence type="ECO:0000259" key="7">
    <source>
        <dbReference type="PROSITE" id="PS51462"/>
    </source>
</evidence>
<dbReference type="PANTHER" id="PTHR12992">
    <property type="entry name" value="NUDIX HYDROLASE"/>
    <property type="match status" value="1"/>
</dbReference>
<name>A0A5B8RRR4_9BURK</name>
<protein>
    <submittedName>
        <fullName evidence="8">CoA pyrophosphatase</fullName>
    </submittedName>
</protein>
<keyword evidence="4" id="KW-0378">Hydrolase</keyword>
<keyword evidence="5" id="KW-0460">Magnesium</keyword>
<feature type="domain" description="Nudix hydrolase" evidence="7">
    <location>
        <begin position="66"/>
        <end position="196"/>
    </location>
</feature>
<dbReference type="InterPro" id="IPR000086">
    <property type="entry name" value="NUDIX_hydrolase_dom"/>
</dbReference>
<dbReference type="AlphaFoldDB" id="A0A5B8RRR4"/>
<evidence type="ECO:0000313" key="8">
    <source>
        <dbReference type="EMBL" id="QEA12260.1"/>
    </source>
</evidence>
<dbReference type="GO" id="GO:0010945">
    <property type="term" value="F:coenzyme A diphosphatase activity"/>
    <property type="evidence" value="ECO:0007669"/>
    <property type="project" value="InterPro"/>
</dbReference>
<dbReference type="NCBIfam" id="NF007980">
    <property type="entry name" value="PRK10707.1"/>
    <property type="match status" value="1"/>
</dbReference>
<dbReference type="KEGG" id="cof:FOZ74_03970"/>
<dbReference type="InterPro" id="IPR015797">
    <property type="entry name" value="NUDIX_hydrolase-like_dom_sf"/>
</dbReference>
<dbReference type="Gene3D" id="3.90.79.10">
    <property type="entry name" value="Nucleoside Triphosphate Pyrophosphohydrolase"/>
    <property type="match status" value="1"/>
</dbReference>
<evidence type="ECO:0000313" key="9">
    <source>
        <dbReference type="Proteomes" id="UP000321199"/>
    </source>
</evidence>